<dbReference type="EC" id="4.1.99.12" evidence="3"/>
<dbReference type="EMBL" id="CP106982">
    <property type="protein sequence ID" value="UYF93940.1"/>
    <property type="molecule type" value="Genomic_DNA"/>
</dbReference>
<evidence type="ECO:0000313" key="9">
    <source>
        <dbReference type="Proteomes" id="UP001163947"/>
    </source>
</evidence>
<organism evidence="7 9">
    <name type="scientific">Rhodococcus aetherivorans</name>
    <dbReference type="NCBI Taxonomy" id="191292"/>
    <lineage>
        <taxon>Bacteria</taxon>
        <taxon>Bacillati</taxon>
        <taxon>Actinomycetota</taxon>
        <taxon>Actinomycetes</taxon>
        <taxon>Mycobacteriales</taxon>
        <taxon>Nocardiaceae</taxon>
        <taxon>Rhodococcus</taxon>
    </lineage>
</organism>
<dbReference type="GO" id="GO:0009231">
    <property type="term" value="P:riboflavin biosynthetic process"/>
    <property type="evidence" value="ECO:0007669"/>
    <property type="project" value="UniProtKB-KW"/>
</dbReference>
<dbReference type="AlphaFoldDB" id="N1LYS0"/>
<reference evidence="6 8" key="1">
    <citation type="journal article" date="2018" name="Biodegradation">
        <title>1,4-Dioxane degradation characteristics of Rhodococcus aetherivorans JCM 14343.</title>
        <authorList>
            <person name="Inoue D."/>
            <person name="Tsunoda T."/>
            <person name="Yamamoto N."/>
            <person name="Ike M."/>
            <person name="Sei K."/>
        </authorList>
    </citation>
    <scope>NUCLEOTIDE SEQUENCE [LARGE SCALE GENOMIC DNA]</scope>
    <source>
        <strain evidence="6 8">JCM 14343</strain>
    </source>
</reference>
<keyword evidence="4" id="KW-0686">Riboflavin biosynthesis</keyword>
<keyword evidence="6" id="KW-0456">Lyase</keyword>
<dbReference type="SUPFAM" id="SSF55821">
    <property type="entry name" value="YrdC/RibB"/>
    <property type="match status" value="1"/>
</dbReference>
<reference evidence="7" key="3">
    <citation type="submission" date="2022-09" db="EMBL/GenBank/DDBJ databases">
        <title>The genome sequence of Rhodococcus aetherivorans N1.</title>
        <authorList>
            <person name="Jiang W."/>
        </authorList>
    </citation>
    <scope>NUCLEOTIDE SEQUENCE</scope>
    <source>
        <strain evidence="7">N1</strain>
    </source>
</reference>
<dbReference type="Proteomes" id="UP001163947">
    <property type="component" value="Chromosome"/>
</dbReference>
<dbReference type="PANTHER" id="PTHR21327">
    <property type="entry name" value="GTP CYCLOHYDROLASE II-RELATED"/>
    <property type="match status" value="1"/>
</dbReference>
<comment type="function">
    <text evidence="1">Catalyzes the conversion of D-ribulose 5-phosphate to formate and 3,4-dihydroxy-2-butanone 4-phosphate.</text>
</comment>
<keyword evidence="5" id="KW-0479">Metal-binding</keyword>
<keyword evidence="6" id="KW-0378">Hydrolase</keyword>
<dbReference type="GO" id="GO:0008686">
    <property type="term" value="F:3,4-dihydroxy-2-butanone-4-phosphate synthase activity"/>
    <property type="evidence" value="ECO:0007669"/>
    <property type="project" value="UniProtKB-EC"/>
</dbReference>
<dbReference type="GO" id="GO:0005829">
    <property type="term" value="C:cytosol"/>
    <property type="evidence" value="ECO:0007669"/>
    <property type="project" value="TreeGrafter"/>
</dbReference>
<dbReference type="Gene3D" id="3.90.870.10">
    <property type="entry name" value="DHBP synthase"/>
    <property type="match status" value="1"/>
</dbReference>
<dbReference type="Pfam" id="PF00926">
    <property type="entry name" value="DHBP_synthase"/>
    <property type="match status" value="1"/>
</dbReference>
<reference evidence="6" key="2">
    <citation type="submission" date="2019-10" db="EMBL/GenBank/DDBJ databases">
        <title>Draft genome sequence of Rhodococcus aetherivorans JCM 14343.</title>
        <authorList>
            <person name="Inoue D."/>
            <person name="Nakazawa M."/>
            <person name="Yamamoto N."/>
            <person name="Sei K."/>
            <person name="Ike M."/>
        </authorList>
    </citation>
    <scope>NUCLEOTIDE SEQUENCE</scope>
    <source>
        <strain evidence="6">JCM 14343</strain>
    </source>
</reference>
<accession>A0A5M3Y765</accession>
<evidence type="ECO:0000313" key="8">
    <source>
        <dbReference type="Proteomes" id="UP000325466"/>
    </source>
</evidence>
<name>N1LYS0_9NOCA</name>
<evidence type="ECO:0000313" key="7">
    <source>
        <dbReference type="EMBL" id="UYF93940.1"/>
    </source>
</evidence>
<comment type="pathway">
    <text evidence="2">Cofactor biosynthesis; riboflavin biosynthesis; 2-hydroxy-3-oxobutyl phosphate from D-ribulose 5-phosphate: step 1/1.</text>
</comment>
<dbReference type="GO" id="GO:0046872">
    <property type="term" value="F:metal ion binding"/>
    <property type="evidence" value="ECO:0007669"/>
    <property type="project" value="UniProtKB-KW"/>
</dbReference>
<evidence type="ECO:0000313" key="6">
    <source>
        <dbReference type="EMBL" id="GES35187.1"/>
    </source>
</evidence>
<evidence type="ECO:0000256" key="1">
    <source>
        <dbReference type="ARBA" id="ARBA00002284"/>
    </source>
</evidence>
<protein>
    <recommendedName>
        <fullName evidence="3">3,4-dihydroxy-2-butanone-4-phosphate synthase</fullName>
        <ecNumber evidence="3">4.1.99.12</ecNumber>
    </recommendedName>
</protein>
<dbReference type="EMBL" id="BLAH01000009">
    <property type="protein sequence ID" value="GES35187.1"/>
    <property type="molecule type" value="Genomic_DNA"/>
</dbReference>
<evidence type="ECO:0000256" key="2">
    <source>
        <dbReference type="ARBA" id="ARBA00004904"/>
    </source>
</evidence>
<evidence type="ECO:0000256" key="3">
    <source>
        <dbReference type="ARBA" id="ARBA00012153"/>
    </source>
</evidence>
<dbReference type="Proteomes" id="UP000325466">
    <property type="component" value="Unassembled WGS sequence"/>
</dbReference>
<keyword evidence="8" id="KW-1185">Reference proteome</keyword>
<evidence type="ECO:0000256" key="5">
    <source>
        <dbReference type="ARBA" id="ARBA00022723"/>
    </source>
</evidence>
<gene>
    <name evidence="7" type="ORF">OCS65_26545</name>
    <name evidence="6" type="ORF">RAJCM14343_0434</name>
</gene>
<accession>N1LYS0</accession>
<dbReference type="GO" id="GO:0016787">
    <property type="term" value="F:hydrolase activity"/>
    <property type="evidence" value="ECO:0007669"/>
    <property type="project" value="UniProtKB-KW"/>
</dbReference>
<dbReference type="InterPro" id="IPR017945">
    <property type="entry name" value="DHBP_synth_RibB-like_a/b_dom"/>
</dbReference>
<proteinExistence type="predicted"/>
<evidence type="ECO:0000256" key="4">
    <source>
        <dbReference type="ARBA" id="ARBA00022619"/>
    </source>
</evidence>
<dbReference type="RefSeq" id="WP_006932643.1">
    <property type="nucleotide sequence ID" value="NZ_BAAAYP010000032.1"/>
</dbReference>
<dbReference type="InterPro" id="IPR000422">
    <property type="entry name" value="DHBP_synthase_RibB"/>
</dbReference>
<dbReference type="PANTHER" id="PTHR21327:SF18">
    <property type="entry name" value="3,4-DIHYDROXY-2-BUTANONE 4-PHOSPHATE SYNTHASE"/>
    <property type="match status" value="1"/>
</dbReference>
<sequence length="213" mass="22423">MTTSVAYAALPRTPWSTAAEGMRALARGELIILRHGARLVLVGCAGTVTTEQMAFVIRHSTGFVQVALHERDCDRLGLPEATPSSRAPSVCAYGQCVAVDASAGVTTGISGADRALTARVLADPRSSVDDLSRPGHLVPVRVDPRVLCERQTVAACALALTDLARPEYSGAVFAELDGISDPVNTAGPHDAEALADSYDLTLVAPDEHHERSR</sequence>
<dbReference type="GeneID" id="83624055"/>